<evidence type="ECO:0000313" key="3">
    <source>
        <dbReference type="EMBL" id="URE02661.1"/>
    </source>
</evidence>
<organism evidence="3 4">
    <name type="scientific">Musa troglodytarum</name>
    <name type="common">fe'i banana</name>
    <dbReference type="NCBI Taxonomy" id="320322"/>
    <lineage>
        <taxon>Eukaryota</taxon>
        <taxon>Viridiplantae</taxon>
        <taxon>Streptophyta</taxon>
        <taxon>Embryophyta</taxon>
        <taxon>Tracheophyta</taxon>
        <taxon>Spermatophyta</taxon>
        <taxon>Magnoliopsida</taxon>
        <taxon>Liliopsida</taxon>
        <taxon>Zingiberales</taxon>
        <taxon>Musaceae</taxon>
        <taxon>Musa</taxon>
    </lineage>
</organism>
<reference evidence="3" key="1">
    <citation type="submission" date="2022-05" db="EMBL/GenBank/DDBJ databases">
        <title>The Musa troglodytarum L. genome provides insights into the mechanism of non-climacteric behaviour and enrichment of carotenoids.</title>
        <authorList>
            <person name="Wang J."/>
        </authorList>
    </citation>
    <scope>NUCLEOTIDE SEQUENCE</scope>
    <source>
        <tissue evidence="3">Leaf</tissue>
    </source>
</reference>
<protein>
    <recommendedName>
        <fullName evidence="2">PMI1/PMIR1-2 C-terminal domain-containing protein</fullName>
    </recommendedName>
</protein>
<evidence type="ECO:0000259" key="2">
    <source>
        <dbReference type="Pfam" id="PF21745"/>
    </source>
</evidence>
<dbReference type="PANTHER" id="PTHR33414">
    <property type="entry name" value="PROTEIN PLASTID MOVEMENT IMPAIRED 1-RELATED 1"/>
    <property type="match status" value="1"/>
</dbReference>
<sequence>MNPSLFRDAKNNGNLIMQVSGLIVVPAEMGSASVGIEKLSGQASVLMPLEDISGKTMQRIAWDSATALDSCERFICVKESSDAILNSSPILIQASLDRKSLCPRGLGASQNVDGRREKSKGMTLASSSSGERSSEYVSLEDMTAMAMDNVEALSVEGLRIQTGMSDEEAPINIIPQSVAKISAREGNVANDSWSPGLVGTGITTSGH</sequence>
<dbReference type="PANTHER" id="PTHR33414:SF1">
    <property type="entry name" value="PROTEIN PLASTID MOVEMENT IMPAIRED 1-RELATED 1"/>
    <property type="match status" value="1"/>
</dbReference>
<gene>
    <name evidence="3" type="ORF">MUK42_04750</name>
</gene>
<evidence type="ECO:0000256" key="1">
    <source>
        <dbReference type="SAM" id="MobiDB-lite"/>
    </source>
</evidence>
<dbReference type="InterPro" id="IPR039614">
    <property type="entry name" value="PMI1-like"/>
</dbReference>
<accession>A0A9E7K2N9</accession>
<dbReference type="OrthoDB" id="1740516at2759"/>
<evidence type="ECO:0000313" key="4">
    <source>
        <dbReference type="Proteomes" id="UP001055439"/>
    </source>
</evidence>
<dbReference type="InterPro" id="IPR048972">
    <property type="entry name" value="PMI1_PMIR1-2_C"/>
</dbReference>
<proteinExistence type="predicted"/>
<feature type="region of interest" description="Disordered" evidence="1">
    <location>
        <begin position="106"/>
        <end position="133"/>
    </location>
</feature>
<name>A0A9E7K2N9_9LILI</name>
<keyword evidence="4" id="KW-1185">Reference proteome</keyword>
<dbReference type="EMBL" id="CP097507">
    <property type="protein sequence ID" value="URE02661.1"/>
    <property type="molecule type" value="Genomic_DNA"/>
</dbReference>
<dbReference type="Proteomes" id="UP001055439">
    <property type="component" value="Chromosome 5"/>
</dbReference>
<dbReference type="AlphaFoldDB" id="A0A9E7K2N9"/>
<feature type="domain" description="PMI1/PMIR1-2 C-terminal" evidence="2">
    <location>
        <begin position="14"/>
        <end position="173"/>
    </location>
</feature>
<dbReference type="Pfam" id="PF21745">
    <property type="entry name" value="PMI1_PMIR1-2_C"/>
    <property type="match status" value="1"/>
</dbReference>